<dbReference type="Gene3D" id="1.10.10.10">
    <property type="entry name" value="Winged helix-like DNA-binding domain superfamily/Winged helix DNA-binding domain"/>
    <property type="match status" value="1"/>
</dbReference>
<dbReference type="CDD" id="cd06445">
    <property type="entry name" value="ATase"/>
    <property type="match status" value="1"/>
</dbReference>
<dbReference type="Proteomes" id="UP000019140">
    <property type="component" value="Unassembled WGS sequence"/>
</dbReference>
<dbReference type="PANTHER" id="PTHR42942">
    <property type="entry name" value="6-O-METHYLGUANINE DNA METHYLTRANSFERASE"/>
    <property type="match status" value="1"/>
</dbReference>
<dbReference type="GO" id="GO:0006281">
    <property type="term" value="P:DNA repair"/>
    <property type="evidence" value="ECO:0007669"/>
    <property type="project" value="InterPro"/>
</dbReference>
<proteinExistence type="predicted"/>
<name>W4MC02_9BACT</name>
<dbReference type="NCBIfam" id="TIGR00589">
    <property type="entry name" value="ogt"/>
    <property type="match status" value="1"/>
</dbReference>
<dbReference type="AlphaFoldDB" id="W4MC02"/>
<dbReference type="InterPro" id="IPR036388">
    <property type="entry name" value="WH-like_DNA-bd_sf"/>
</dbReference>
<evidence type="ECO:0000256" key="1">
    <source>
        <dbReference type="ARBA" id="ARBA00022763"/>
    </source>
</evidence>
<dbReference type="EMBL" id="AZHX01000511">
    <property type="protein sequence ID" value="ETX07172.1"/>
    <property type="molecule type" value="Genomic_DNA"/>
</dbReference>
<protein>
    <recommendedName>
        <fullName evidence="2">Methylated-DNA-[protein]-cysteine S-methyltransferase DNA binding domain-containing protein</fullName>
    </recommendedName>
</protein>
<keyword evidence="4" id="KW-1185">Reference proteome</keyword>
<evidence type="ECO:0000259" key="2">
    <source>
        <dbReference type="Pfam" id="PF01035"/>
    </source>
</evidence>
<dbReference type="Pfam" id="PF01035">
    <property type="entry name" value="DNA_binding_1"/>
    <property type="match status" value="1"/>
</dbReference>
<dbReference type="SUPFAM" id="SSF46767">
    <property type="entry name" value="Methylated DNA-protein cysteine methyltransferase, C-terminal domain"/>
    <property type="match status" value="1"/>
</dbReference>
<keyword evidence="1" id="KW-0227">DNA damage</keyword>
<dbReference type="InterPro" id="IPR014048">
    <property type="entry name" value="MethylDNA_cys_MeTrfase_DNA-bd"/>
</dbReference>
<feature type="domain" description="Methylated-DNA-[protein]-cysteine S-methyltransferase DNA binding" evidence="2">
    <location>
        <begin position="5"/>
        <end position="87"/>
    </location>
</feature>
<dbReference type="PANTHER" id="PTHR42942:SF1">
    <property type="entry name" value="ALKYLTRANSFERASE-LIKE PROTEIN 1"/>
    <property type="match status" value="1"/>
</dbReference>
<dbReference type="InterPro" id="IPR036217">
    <property type="entry name" value="MethylDNA_cys_MeTrfase_DNAb"/>
</dbReference>
<gene>
    <name evidence="3" type="ORF">ETSY2_12750</name>
</gene>
<dbReference type="HOGENOM" id="CLU_000445_52_5_7"/>
<dbReference type="GO" id="GO:0003824">
    <property type="term" value="F:catalytic activity"/>
    <property type="evidence" value="ECO:0007669"/>
    <property type="project" value="InterPro"/>
</dbReference>
<comment type="caution">
    <text evidence="3">The sequence shown here is derived from an EMBL/GenBank/DDBJ whole genome shotgun (WGS) entry which is preliminary data.</text>
</comment>
<dbReference type="InterPro" id="IPR052520">
    <property type="entry name" value="ATL_DNA_repair"/>
</dbReference>
<evidence type="ECO:0000313" key="3">
    <source>
        <dbReference type="EMBL" id="ETX07172.1"/>
    </source>
</evidence>
<reference evidence="3 4" key="1">
    <citation type="journal article" date="2014" name="Nature">
        <title>An environmental bacterial taxon with a large and distinct metabolic repertoire.</title>
        <authorList>
            <person name="Wilson M.C."/>
            <person name="Mori T."/>
            <person name="Ruckert C."/>
            <person name="Uria A.R."/>
            <person name="Helf M.J."/>
            <person name="Takada K."/>
            <person name="Gernert C."/>
            <person name="Steffens U.A."/>
            <person name="Heycke N."/>
            <person name="Schmitt S."/>
            <person name="Rinke C."/>
            <person name="Helfrich E.J."/>
            <person name="Brachmann A.O."/>
            <person name="Gurgui C."/>
            <person name="Wakimoto T."/>
            <person name="Kracht M."/>
            <person name="Crusemann M."/>
            <person name="Hentschel U."/>
            <person name="Abe I."/>
            <person name="Matsunaga S."/>
            <person name="Kalinowski J."/>
            <person name="Takeyama H."/>
            <person name="Piel J."/>
        </authorList>
    </citation>
    <scope>NUCLEOTIDE SEQUENCE [LARGE SCALE GENOMIC DNA]</scope>
    <source>
        <strain evidence="4">TSY2</strain>
    </source>
</reference>
<organism evidence="3 4">
    <name type="scientific">Candidatus Entotheonella gemina</name>
    <dbReference type="NCBI Taxonomy" id="1429439"/>
    <lineage>
        <taxon>Bacteria</taxon>
        <taxon>Pseudomonadati</taxon>
        <taxon>Nitrospinota/Tectimicrobiota group</taxon>
        <taxon>Candidatus Tectimicrobiota</taxon>
        <taxon>Candidatus Entotheonellia</taxon>
        <taxon>Candidatus Entotheonellales</taxon>
        <taxon>Candidatus Entotheonellaceae</taxon>
        <taxon>Candidatus Entotheonella</taxon>
    </lineage>
</organism>
<sequence length="109" mass="12459">MIGPNFYERVYDFVRQVPRGQVVTYGQVAACLGAPRSSRAVGYALRALTADNDVPWHRVVNHRGQISPRYPAESPMLQRLLLEDEGVRFDTQSRIDLSVYRWHPEEAGM</sequence>
<accession>W4MC02</accession>
<evidence type="ECO:0000313" key="4">
    <source>
        <dbReference type="Proteomes" id="UP000019140"/>
    </source>
</evidence>